<evidence type="ECO:0000313" key="2">
    <source>
        <dbReference type="Proteomes" id="UP000294576"/>
    </source>
</evidence>
<dbReference type="EMBL" id="SMBH01000030">
    <property type="protein sequence ID" value="TCU07001.1"/>
    <property type="molecule type" value="Genomic_DNA"/>
</dbReference>
<sequence length="106" mass="11746">MLEVLRSRTAGIRLVRYRTLAILGATAEVTNAGLPYEVPQNWSKALSGHPVAADGIAYHGRHDNTELCFALFEPVRSAVSTAERRTDLDANWFWQMAGRYKIGLAS</sequence>
<gene>
    <name evidence="1" type="ORF">EV132_13031</name>
</gene>
<evidence type="ECO:0008006" key="3">
    <source>
        <dbReference type="Google" id="ProtNLM"/>
    </source>
</evidence>
<protein>
    <recommendedName>
        <fullName evidence="3">RES domain-containing protein</fullName>
    </recommendedName>
</protein>
<dbReference type="AlphaFoldDB" id="A0A4R3PRN4"/>
<name>A0A4R3PRN4_RHISU</name>
<dbReference type="Proteomes" id="UP000294576">
    <property type="component" value="Unassembled WGS sequence"/>
</dbReference>
<organism evidence="1 2">
    <name type="scientific">Rhizobium sullae</name>
    <name type="common">Rhizobium hedysari</name>
    <dbReference type="NCBI Taxonomy" id="50338"/>
    <lineage>
        <taxon>Bacteria</taxon>
        <taxon>Pseudomonadati</taxon>
        <taxon>Pseudomonadota</taxon>
        <taxon>Alphaproteobacteria</taxon>
        <taxon>Hyphomicrobiales</taxon>
        <taxon>Rhizobiaceae</taxon>
        <taxon>Rhizobium/Agrobacterium group</taxon>
        <taxon>Rhizobium</taxon>
    </lineage>
</organism>
<comment type="caution">
    <text evidence="1">The sequence shown here is derived from an EMBL/GenBank/DDBJ whole genome shotgun (WGS) entry which is preliminary data.</text>
</comment>
<evidence type="ECO:0000313" key="1">
    <source>
        <dbReference type="EMBL" id="TCU07001.1"/>
    </source>
</evidence>
<accession>A0A4R3PRN4</accession>
<reference evidence="1 2" key="1">
    <citation type="submission" date="2019-03" db="EMBL/GenBank/DDBJ databases">
        <title>Genomic Encyclopedia of Type Strains, Phase IV (KMG-V): Genome sequencing to study the core and pangenomes of soil and plant-associated prokaryotes.</title>
        <authorList>
            <person name="Whitman W."/>
        </authorList>
    </citation>
    <scope>NUCLEOTIDE SEQUENCE [LARGE SCALE GENOMIC DNA]</scope>
    <source>
        <strain evidence="1 2">Hc14</strain>
    </source>
</reference>
<proteinExistence type="predicted"/>